<gene>
    <name evidence="3" type="ORF">LIQ10_03440</name>
</gene>
<feature type="signal peptide" evidence="2">
    <location>
        <begin position="1"/>
        <end position="19"/>
    </location>
</feature>
<evidence type="ECO:0000256" key="1">
    <source>
        <dbReference type="SAM" id="Coils"/>
    </source>
</evidence>
<feature type="chain" id="PRO_5042541725" description="DUF4367 domain-containing protein" evidence="2">
    <location>
        <begin position="20"/>
        <end position="174"/>
    </location>
</feature>
<sequence>MKRILIALFISATMLTGCASSVSQENYDTKVSELEKVQKELTELKKEKAQEDMSQAGAKAWVLESFGEKAKYSISDNDLYVTLDTGYTLSEKSIEALWSDIQSSLSLYGNYYRENPEKLPYDSVTIIVLEEETGLDMISFQLLKGADGSFKQNTSMVNLEDFNKIVPYLNNALK</sequence>
<evidence type="ECO:0000313" key="3">
    <source>
        <dbReference type="EMBL" id="MCB5492799.1"/>
    </source>
</evidence>
<evidence type="ECO:0000313" key="4">
    <source>
        <dbReference type="Proteomes" id="UP001297422"/>
    </source>
</evidence>
<dbReference type="PROSITE" id="PS51257">
    <property type="entry name" value="PROKAR_LIPOPROTEIN"/>
    <property type="match status" value="1"/>
</dbReference>
<feature type="coiled-coil region" evidence="1">
    <location>
        <begin position="27"/>
        <end position="59"/>
    </location>
</feature>
<proteinExistence type="predicted"/>
<reference evidence="3" key="1">
    <citation type="submission" date="2021-10" db="EMBL/GenBank/DDBJ databases">
        <title>Collection of gut derived symbiotic bacterial strains cultured from healthy donors.</title>
        <authorList>
            <person name="Lin H."/>
            <person name="Littmann E."/>
            <person name="Claire K."/>
            <person name="Pamer E."/>
        </authorList>
    </citation>
    <scope>NUCLEOTIDE SEQUENCE</scope>
    <source>
        <strain evidence="3">MSK.23.4</strain>
    </source>
</reference>
<keyword evidence="2" id="KW-0732">Signal</keyword>
<comment type="caution">
    <text evidence="3">The sequence shown here is derived from an EMBL/GenBank/DDBJ whole genome shotgun (WGS) entry which is preliminary data.</text>
</comment>
<dbReference type="Proteomes" id="UP001297422">
    <property type="component" value="Unassembled WGS sequence"/>
</dbReference>
<accession>A0AAJ1END5</accession>
<evidence type="ECO:0008006" key="5">
    <source>
        <dbReference type="Google" id="ProtNLM"/>
    </source>
</evidence>
<dbReference type="RefSeq" id="WP_173878630.1">
    <property type="nucleotide sequence ID" value="NZ_JAAIMT010000003.1"/>
</dbReference>
<name>A0AAJ1END5_MEDGN</name>
<protein>
    <recommendedName>
        <fullName evidence="5">DUF4367 domain-containing protein</fullName>
    </recommendedName>
</protein>
<dbReference type="AlphaFoldDB" id="A0AAJ1END5"/>
<evidence type="ECO:0000256" key="2">
    <source>
        <dbReference type="SAM" id="SignalP"/>
    </source>
</evidence>
<keyword evidence="1" id="KW-0175">Coiled coil</keyword>
<dbReference type="EMBL" id="JAJBNC010000004">
    <property type="protein sequence ID" value="MCB5492799.1"/>
    <property type="molecule type" value="Genomic_DNA"/>
</dbReference>
<organism evidence="3 4">
    <name type="scientific">Mediterraneibacter gnavus</name>
    <name type="common">Ruminococcus gnavus</name>
    <dbReference type="NCBI Taxonomy" id="33038"/>
    <lineage>
        <taxon>Bacteria</taxon>
        <taxon>Bacillati</taxon>
        <taxon>Bacillota</taxon>
        <taxon>Clostridia</taxon>
        <taxon>Lachnospirales</taxon>
        <taxon>Lachnospiraceae</taxon>
        <taxon>Mediterraneibacter</taxon>
    </lineage>
</organism>